<evidence type="ECO:0000313" key="8">
    <source>
        <dbReference type="Proteomes" id="UP001501116"/>
    </source>
</evidence>
<dbReference type="RefSeq" id="WP_344431613.1">
    <property type="nucleotide sequence ID" value="NZ_BAAANN010000065.1"/>
</dbReference>
<comment type="cofactor">
    <cofactor evidence="5">
        <name>Zn(2+)</name>
        <dbReference type="ChEBI" id="CHEBI:29105"/>
    </cofactor>
    <text evidence="5">Binds 1 zinc ion per subunit.</text>
</comment>
<evidence type="ECO:0000256" key="3">
    <source>
        <dbReference type="ARBA" id="ARBA00022833"/>
    </source>
</evidence>
<dbReference type="Pfam" id="PF00962">
    <property type="entry name" value="A_deaminase"/>
    <property type="match status" value="1"/>
</dbReference>
<proteinExistence type="inferred from homology"/>
<comment type="function">
    <text evidence="5">Catalyzes the hydrolytic deamination of adenine to hypoxanthine. Plays an important role in the purine salvage pathway and in nitrogen catabolism.</text>
</comment>
<dbReference type="InterPro" id="IPR028892">
    <property type="entry name" value="ADE"/>
</dbReference>
<dbReference type="EMBL" id="BAAANN010000065">
    <property type="protein sequence ID" value="GAA1992441.1"/>
    <property type="molecule type" value="Genomic_DNA"/>
</dbReference>
<dbReference type="HAMAP" id="MF_01962">
    <property type="entry name" value="Adenine_deaminase"/>
    <property type="match status" value="1"/>
</dbReference>
<dbReference type="NCBIfam" id="TIGR01430">
    <property type="entry name" value="aden_deam"/>
    <property type="match status" value="1"/>
</dbReference>
<comment type="caution">
    <text evidence="7">The sequence shown here is derived from an EMBL/GenBank/DDBJ whole genome shotgun (WGS) entry which is preliminary data.</text>
</comment>
<keyword evidence="8" id="KW-1185">Reference proteome</keyword>
<dbReference type="PANTHER" id="PTHR43114">
    <property type="entry name" value="ADENINE DEAMINASE"/>
    <property type="match status" value="1"/>
</dbReference>
<name>A0ABN2STX3_9PSEU</name>
<reference evidence="7 8" key="1">
    <citation type="journal article" date="2019" name="Int. J. Syst. Evol. Microbiol.">
        <title>The Global Catalogue of Microorganisms (GCM) 10K type strain sequencing project: providing services to taxonomists for standard genome sequencing and annotation.</title>
        <authorList>
            <consortium name="The Broad Institute Genomics Platform"/>
            <consortium name="The Broad Institute Genome Sequencing Center for Infectious Disease"/>
            <person name="Wu L."/>
            <person name="Ma J."/>
        </authorList>
    </citation>
    <scope>NUCLEOTIDE SEQUENCE [LARGE SCALE GENOMIC DNA]</scope>
    <source>
        <strain evidence="7 8">JCM 14545</strain>
    </source>
</reference>
<dbReference type="Proteomes" id="UP001501116">
    <property type="component" value="Unassembled WGS sequence"/>
</dbReference>
<feature type="active site" description="Proton donor" evidence="5">
    <location>
        <position position="198"/>
    </location>
</feature>
<evidence type="ECO:0000256" key="2">
    <source>
        <dbReference type="ARBA" id="ARBA00022801"/>
    </source>
</evidence>
<sequence>MPDAFIATLPKAELHVHLEGTLEPELLFALAARNEVALPWPDVDQARAAYTFTGLEHFLPLLFRSASVLRAGQDFYDLAHAYLTRAAADGVRRAEMFLGVQTFLDAGVPIACQLDTVLAAIADARADLGIDGALIVTSQRHRSQAAALEVLDLIQPWRERIIGIGLGAAERGNPPVKFAGYFAAARARGYRTTIHAGEDGPADYVREALDVCEPDRIDHGVAAIDDPELVARLRDEEIPLTVCPLSNVALRVVPSMAAHPLRAMVEAGLLVTVNSDDPPYFGGYVNDNYEAVHTHLGLDRATLADLARNSFRASFDDPARVAAHLADIDGYAEAVEPASRSSGFAACETTG</sequence>
<evidence type="ECO:0000313" key="7">
    <source>
        <dbReference type="EMBL" id="GAA1992441.1"/>
    </source>
</evidence>
<accession>A0ABN2STX3</accession>
<gene>
    <name evidence="7" type="ORF">GCM10009754_84250</name>
</gene>
<evidence type="ECO:0000256" key="4">
    <source>
        <dbReference type="ARBA" id="ARBA00023080"/>
    </source>
</evidence>
<feature type="domain" description="Adenosine deaminase" evidence="6">
    <location>
        <begin position="10"/>
        <end position="320"/>
    </location>
</feature>
<dbReference type="CDD" id="cd01320">
    <property type="entry name" value="ADA"/>
    <property type="match status" value="1"/>
</dbReference>
<evidence type="ECO:0000256" key="1">
    <source>
        <dbReference type="ARBA" id="ARBA00022723"/>
    </source>
</evidence>
<dbReference type="NCBIfam" id="NF006850">
    <property type="entry name" value="PRK09358.1-6"/>
    <property type="match status" value="1"/>
</dbReference>
<dbReference type="EC" id="3.5.4.2" evidence="5"/>
<feature type="binding site" evidence="5">
    <location>
        <position position="276"/>
    </location>
    <ligand>
        <name>Zn(2+)</name>
        <dbReference type="ChEBI" id="CHEBI:29105"/>
        <note>catalytic</note>
    </ligand>
</feature>
<feature type="site" description="Important for catalytic activity" evidence="5">
    <location>
        <position position="219"/>
    </location>
</feature>
<dbReference type="Gene3D" id="3.20.20.140">
    <property type="entry name" value="Metal-dependent hydrolases"/>
    <property type="match status" value="1"/>
</dbReference>
<keyword evidence="2 5" id="KW-0378">Hydrolase</keyword>
<evidence type="ECO:0000259" key="6">
    <source>
        <dbReference type="Pfam" id="PF00962"/>
    </source>
</evidence>
<feature type="binding site" evidence="5">
    <location>
        <position position="277"/>
    </location>
    <ligand>
        <name>substrate</name>
    </ligand>
</feature>
<feature type="binding site" evidence="5">
    <location>
        <position position="17"/>
    </location>
    <ligand>
        <name>Zn(2+)</name>
        <dbReference type="ChEBI" id="CHEBI:29105"/>
        <note>catalytic</note>
    </ligand>
</feature>
<comment type="similarity">
    <text evidence="5">Belongs to the metallo-dependent hydrolases superfamily. Adenosine and AMP deaminases family. Adenine deaminase type 2 subfamily.</text>
</comment>
<dbReference type="InterPro" id="IPR006330">
    <property type="entry name" value="Ado/ade_deaminase"/>
</dbReference>
<keyword evidence="4 5" id="KW-0546">Nucleotide metabolism</keyword>
<dbReference type="PANTHER" id="PTHR43114:SF6">
    <property type="entry name" value="ADENINE DEAMINASE"/>
    <property type="match status" value="1"/>
</dbReference>
<protein>
    <recommendedName>
        <fullName evidence="5">Adenine deaminase</fullName>
        <shortName evidence="5">ADE</shortName>
        <ecNumber evidence="5">3.5.4.2</ecNumber>
    </recommendedName>
    <alternativeName>
        <fullName evidence="5">Adenine aminohydrolase</fullName>
        <shortName evidence="5">AAH</shortName>
    </alternativeName>
</protein>
<keyword evidence="3 5" id="KW-0862">Zinc</keyword>
<evidence type="ECO:0000256" key="5">
    <source>
        <dbReference type="HAMAP-Rule" id="MF_01962"/>
    </source>
</evidence>
<keyword evidence="1 5" id="KW-0479">Metal-binding</keyword>
<dbReference type="SUPFAM" id="SSF51556">
    <property type="entry name" value="Metallo-dependent hydrolases"/>
    <property type="match status" value="1"/>
</dbReference>
<comment type="catalytic activity">
    <reaction evidence="5">
        <text>adenine + H2O + H(+) = hypoxanthine + NH4(+)</text>
        <dbReference type="Rhea" id="RHEA:23688"/>
        <dbReference type="ChEBI" id="CHEBI:15377"/>
        <dbReference type="ChEBI" id="CHEBI:15378"/>
        <dbReference type="ChEBI" id="CHEBI:16708"/>
        <dbReference type="ChEBI" id="CHEBI:17368"/>
        <dbReference type="ChEBI" id="CHEBI:28938"/>
        <dbReference type="EC" id="3.5.4.2"/>
    </reaction>
</comment>
<dbReference type="InterPro" id="IPR001365">
    <property type="entry name" value="A_deaminase_dom"/>
</dbReference>
<organism evidence="7 8">
    <name type="scientific">Amycolatopsis minnesotensis</name>
    <dbReference type="NCBI Taxonomy" id="337894"/>
    <lineage>
        <taxon>Bacteria</taxon>
        <taxon>Bacillati</taxon>
        <taxon>Actinomycetota</taxon>
        <taxon>Actinomycetes</taxon>
        <taxon>Pseudonocardiales</taxon>
        <taxon>Pseudonocardiaceae</taxon>
        <taxon>Amycolatopsis</taxon>
    </lineage>
</organism>
<feature type="binding site" evidence="5">
    <location>
        <position position="195"/>
    </location>
    <ligand>
        <name>Zn(2+)</name>
        <dbReference type="ChEBI" id="CHEBI:29105"/>
        <note>catalytic</note>
    </ligand>
</feature>
<feature type="binding site" evidence="5">
    <location>
        <position position="15"/>
    </location>
    <ligand>
        <name>Zn(2+)</name>
        <dbReference type="ChEBI" id="CHEBI:29105"/>
        <note>catalytic</note>
    </ligand>
</feature>
<dbReference type="InterPro" id="IPR032466">
    <property type="entry name" value="Metal_Hydrolase"/>
</dbReference>